<dbReference type="EMBL" id="CP157483">
    <property type="protein sequence ID" value="XBO44531.1"/>
    <property type="molecule type" value="Genomic_DNA"/>
</dbReference>
<feature type="region of interest" description="Disordered" evidence="1">
    <location>
        <begin position="1"/>
        <end position="43"/>
    </location>
</feature>
<dbReference type="InterPro" id="IPR009091">
    <property type="entry name" value="RCC1/BLIP-II"/>
</dbReference>
<reference evidence="2" key="1">
    <citation type="submission" date="2024-05" db="EMBL/GenBank/DDBJ databases">
        <authorList>
            <person name="Kim S."/>
            <person name="Heo J."/>
            <person name="Choi H."/>
            <person name="Choi Y."/>
            <person name="Kwon S.-W."/>
            <person name="Kim Y."/>
        </authorList>
    </citation>
    <scope>NUCLEOTIDE SEQUENCE</scope>
    <source>
        <strain evidence="2">KACC 23699</strain>
    </source>
</reference>
<feature type="compositionally biased region" description="Polar residues" evidence="1">
    <location>
        <begin position="29"/>
        <end position="43"/>
    </location>
</feature>
<proteinExistence type="predicted"/>
<dbReference type="AlphaFoldDB" id="A0AAU7JWA7"/>
<dbReference type="Gene3D" id="2.130.10.30">
    <property type="entry name" value="Regulator of chromosome condensation 1/beta-lactamase-inhibitor protein II"/>
    <property type="match status" value="1"/>
</dbReference>
<protein>
    <submittedName>
        <fullName evidence="2">Uncharacterized protein</fullName>
    </submittedName>
</protein>
<name>A0AAU7JWA7_9MICO</name>
<sequence length="43" mass="4261">MADGSARAFGENSEGQPGDGTKTRRPSPVTVTGLTTVAQPSAG</sequence>
<organism evidence="2">
    <name type="scientific">Pedococcus sp. KACC 23699</name>
    <dbReference type="NCBI Taxonomy" id="3149228"/>
    <lineage>
        <taxon>Bacteria</taxon>
        <taxon>Bacillati</taxon>
        <taxon>Actinomycetota</taxon>
        <taxon>Actinomycetes</taxon>
        <taxon>Micrococcales</taxon>
        <taxon>Intrasporangiaceae</taxon>
        <taxon>Pedococcus</taxon>
    </lineage>
</organism>
<gene>
    <name evidence="2" type="ORF">ABEG17_04100</name>
</gene>
<dbReference type="SUPFAM" id="SSF50985">
    <property type="entry name" value="RCC1/BLIP-II"/>
    <property type="match status" value="1"/>
</dbReference>
<evidence type="ECO:0000313" key="2">
    <source>
        <dbReference type="EMBL" id="XBO44531.1"/>
    </source>
</evidence>
<accession>A0AAU7JWA7</accession>
<evidence type="ECO:0000256" key="1">
    <source>
        <dbReference type="SAM" id="MobiDB-lite"/>
    </source>
</evidence>
<dbReference type="RefSeq" id="WP_406833250.1">
    <property type="nucleotide sequence ID" value="NZ_CP157483.1"/>
</dbReference>